<keyword evidence="3" id="KW-0812">Transmembrane</keyword>
<feature type="transmembrane region" description="Helical" evidence="3">
    <location>
        <begin position="359"/>
        <end position="378"/>
    </location>
</feature>
<feature type="transmembrane region" description="Helical" evidence="3">
    <location>
        <begin position="387"/>
        <end position="404"/>
    </location>
</feature>
<evidence type="ECO:0000256" key="3">
    <source>
        <dbReference type="SAM" id="Phobius"/>
    </source>
</evidence>
<organism evidence="5 6">
    <name type="scientific">Aspergillus japonicus CBS 114.51</name>
    <dbReference type="NCBI Taxonomy" id="1448312"/>
    <lineage>
        <taxon>Eukaryota</taxon>
        <taxon>Fungi</taxon>
        <taxon>Dikarya</taxon>
        <taxon>Ascomycota</taxon>
        <taxon>Pezizomycotina</taxon>
        <taxon>Eurotiomycetes</taxon>
        <taxon>Eurotiomycetidae</taxon>
        <taxon>Eurotiales</taxon>
        <taxon>Aspergillaceae</taxon>
        <taxon>Aspergillus</taxon>
        <taxon>Aspergillus subgen. Circumdati</taxon>
    </lineage>
</organism>
<dbReference type="InterPro" id="IPR046529">
    <property type="entry name" value="DUF6594"/>
</dbReference>
<dbReference type="Gene3D" id="1.10.275.10">
    <property type="entry name" value="Fumarase/aspartase (N-terminal domain)"/>
    <property type="match status" value="1"/>
</dbReference>
<feature type="domain" description="DUF6594" evidence="4">
    <location>
        <begin position="294"/>
        <end position="399"/>
    </location>
</feature>
<dbReference type="InterPro" id="IPR024083">
    <property type="entry name" value="Fumarase/histidase_N"/>
</dbReference>
<gene>
    <name evidence="5" type="ORF">BO86DRAFT_404481</name>
</gene>
<dbReference type="SUPFAM" id="SSF48557">
    <property type="entry name" value="L-aspartase-like"/>
    <property type="match status" value="1"/>
</dbReference>
<dbReference type="Pfam" id="PF20237">
    <property type="entry name" value="DUF6594"/>
    <property type="match status" value="1"/>
</dbReference>
<dbReference type="OrthoDB" id="3546297at2759"/>
<reference evidence="5 6" key="1">
    <citation type="submission" date="2018-02" db="EMBL/GenBank/DDBJ databases">
        <title>The genomes of Aspergillus section Nigri reveals drivers in fungal speciation.</title>
        <authorList>
            <consortium name="DOE Joint Genome Institute"/>
            <person name="Vesth T.C."/>
            <person name="Nybo J."/>
            <person name="Theobald S."/>
            <person name="Brandl J."/>
            <person name="Frisvad J.C."/>
            <person name="Nielsen K.F."/>
            <person name="Lyhne E.K."/>
            <person name="Kogle M.E."/>
            <person name="Kuo A."/>
            <person name="Riley R."/>
            <person name="Clum A."/>
            <person name="Nolan M."/>
            <person name="Lipzen A."/>
            <person name="Salamov A."/>
            <person name="Henrissat B."/>
            <person name="Wiebenga A."/>
            <person name="De vries R.P."/>
            <person name="Grigoriev I.V."/>
            <person name="Mortensen U.H."/>
            <person name="Andersen M.R."/>
            <person name="Baker S.E."/>
        </authorList>
    </citation>
    <scope>NUCLEOTIDE SEQUENCE [LARGE SCALE GENOMIC DNA]</scope>
    <source>
        <strain evidence="5 6">CBS 114.51</strain>
    </source>
</reference>
<dbReference type="Proteomes" id="UP000249497">
    <property type="component" value="Unassembled WGS sequence"/>
</dbReference>
<dbReference type="RefSeq" id="XP_025522514.1">
    <property type="nucleotide sequence ID" value="XM_025674015.1"/>
</dbReference>
<dbReference type="EMBL" id="KZ824863">
    <property type="protein sequence ID" value="RAH76620.1"/>
    <property type="molecule type" value="Genomic_DNA"/>
</dbReference>
<name>A0A8T8WM44_ASPJA</name>
<evidence type="ECO:0000259" key="4">
    <source>
        <dbReference type="Pfam" id="PF20237"/>
    </source>
</evidence>
<keyword evidence="6" id="KW-1185">Reference proteome</keyword>
<feature type="region of interest" description="Disordered" evidence="2">
    <location>
        <begin position="184"/>
        <end position="208"/>
    </location>
</feature>
<dbReference type="AlphaFoldDB" id="A0A8T8WM44"/>
<evidence type="ECO:0000256" key="1">
    <source>
        <dbReference type="ARBA" id="ARBA00007238"/>
    </source>
</evidence>
<dbReference type="InterPro" id="IPR008948">
    <property type="entry name" value="L-Aspartase-like"/>
</dbReference>
<evidence type="ECO:0000313" key="5">
    <source>
        <dbReference type="EMBL" id="RAH76620.1"/>
    </source>
</evidence>
<evidence type="ECO:0000256" key="2">
    <source>
        <dbReference type="SAM" id="MobiDB-lite"/>
    </source>
</evidence>
<feature type="transmembrane region" description="Helical" evidence="3">
    <location>
        <begin position="335"/>
        <end position="353"/>
    </location>
</feature>
<accession>A0A8T8WM44</accession>
<dbReference type="GO" id="GO:0003824">
    <property type="term" value="F:catalytic activity"/>
    <property type="evidence" value="ECO:0007669"/>
    <property type="project" value="InterPro"/>
</dbReference>
<dbReference type="InterPro" id="IPR001106">
    <property type="entry name" value="Aromatic_Lyase"/>
</dbReference>
<proteinExistence type="inferred from homology"/>
<keyword evidence="3" id="KW-0472">Membrane</keyword>
<keyword evidence="3" id="KW-1133">Transmembrane helix</keyword>
<comment type="similarity">
    <text evidence="1">Belongs to the PAL/histidase family.</text>
</comment>
<evidence type="ECO:0000313" key="6">
    <source>
        <dbReference type="Proteomes" id="UP000249497"/>
    </source>
</evidence>
<dbReference type="GeneID" id="37177707"/>
<protein>
    <recommendedName>
        <fullName evidence="4">DUF6594 domain-containing protein</fullName>
    </recommendedName>
</protein>
<dbReference type="Pfam" id="PF00221">
    <property type="entry name" value="Lyase_aromatic"/>
    <property type="match status" value="1"/>
</dbReference>
<sequence length="406" mass="44803">MADHTRRVCDNLRRLLGIRQSEDGVKVDAKPSIRQTKAVMSRMQASVDTLHRPLEQGKVIYGIDVKVQPMLSIRAGVNTGVGDNAYTRAKLLTTLQHSVCQHHQAGILLIDQDHISPTCGSVQHSLAEDIVRGMILVHLFVPSSQIAPTTPAGAISAYCRVWKPGAGMTKEAAQPVDPADLADRKKYGHGGSAIRAPQRGSSRKRRLDTKRVRDMTFDERLISQGLGNLYGYSPGRYPHAARIELVVLQRMILYDLQRQRVAATAEIARSYEAMAAVRNFDFMTERHRLAHENDERDLFLITTDDPSSYHLMNDHLMLPKRFDHRYFDEDISPGHMGLCGGLALIAPMLLMVLHNDTPTTLATASAATIIFALGLAWFGEDLDGKDVLASVAAYAAVMVVFIGTSS</sequence>